<name>A0A1H8B021_9BACI</name>
<dbReference type="AlphaFoldDB" id="A0A1H8B021"/>
<evidence type="ECO:0000313" key="1">
    <source>
        <dbReference type="EMBL" id="SEM76103.1"/>
    </source>
</evidence>
<dbReference type="EMBL" id="FOBW01000005">
    <property type="protein sequence ID" value="SEM76103.1"/>
    <property type="molecule type" value="Genomic_DNA"/>
</dbReference>
<sequence>MNKRHVPSNSDDAFFKKPKKSVMLFLQQTAEWCCYYSFTNALSKMRKHVYIKDEKFFQTD</sequence>
<accession>A0A1H8B021</accession>
<organism evidence="1 2">
    <name type="scientific">Mesobacillus persicus</name>
    <dbReference type="NCBI Taxonomy" id="930146"/>
    <lineage>
        <taxon>Bacteria</taxon>
        <taxon>Bacillati</taxon>
        <taxon>Bacillota</taxon>
        <taxon>Bacilli</taxon>
        <taxon>Bacillales</taxon>
        <taxon>Bacillaceae</taxon>
        <taxon>Mesobacillus</taxon>
    </lineage>
</organism>
<gene>
    <name evidence="1" type="ORF">SAMN05192533_105220</name>
</gene>
<keyword evidence="2" id="KW-1185">Reference proteome</keyword>
<evidence type="ECO:0000313" key="2">
    <source>
        <dbReference type="Proteomes" id="UP000198553"/>
    </source>
</evidence>
<dbReference type="RefSeq" id="WP_090744116.1">
    <property type="nucleotide sequence ID" value="NZ_FOBW01000005.1"/>
</dbReference>
<proteinExistence type="predicted"/>
<dbReference type="STRING" id="930146.SAMN05192533_105220"/>
<protein>
    <submittedName>
        <fullName evidence="1">Uncharacterized protein</fullName>
    </submittedName>
</protein>
<dbReference type="Proteomes" id="UP000198553">
    <property type="component" value="Unassembled WGS sequence"/>
</dbReference>
<reference evidence="2" key="1">
    <citation type="submission" date="2016-10" db="EMBL/GenBank/DDBJ databases">
        <authorList>
            <person name="Varghese N."/>
            <person name="Submissions S."/>
        </authorList>
    </citation>
    <scope>NUCLEOTIDE SEQUENCE [LARGE SCALE GENOMIC DNA]</scope>
    <source>
        <strain evidence="2">B48,IBRC-M 10115,DSM 25386,CECT 8001</strain>
    </source>
</reference>